<evidence type="ECO:0000256" key="2">
    <source>
        <dbReference type="SAM" id="SignalP"/>
    </source>
</evidence>
<dbReference type="SUPFAM" id="SSF69318">
    <property type="entry name" value="Integrin alpha N-terminal domain"/>
    <property type="match status" value="1"/>
</dbReference>
<feature type="chain" id="PRO_5002459585" evidence="2">
    <location>
        <begin position="25"/>
        <end position="514"/>
    </location>
</feature>
<keyword evidence="5" id="KW-1185">Reference proteome</keyword>
<dbReference type="Gene3D" id="3.40.50.1110">
    <property type="entry name" value="SGNH hydrolase"/>
    <property type="match status" value="1"/>
</dbReference>
<keyword evidence="1 2" id="KW-0732">Signal</keyword>
<name>A0A0F2TK02_STRR3</name>
<protein>
    <submittedName>
        <fullName evidence="4">Alpha integrin</fullName>
    </submittedName>
</protein>
<dbReference type="InterPro" id="IPR036514">
    <property type="entry name" value="SGNH_hydro_sf"/>
</dbReference>
<gene>
    <name evidence="4" type="ORF">VM95_07305</name>
</gene>
<sequence length="514" mass="53168">MLGLSAALGVAGAAAAPGTPSAHAASAGTTAVPSLRVMPLGDSITAGAGSPTWSSYRAPLWNLVAGQSRYTVRYVGSQAGGQLSDLAHEGHSGYMIDDIRAGIDQWLAEAHPDVVLLHIGVNDLDRSTDPAHAPDRLRALLDRIYADRPGVAVVMEGVIPTTQGLQTSPSAYNDAARQLQAVEAQAGNSFRYVEPPALTSSGMADRLHPNDNGYQQMAQAFYTGLDQAYSAGAARASVASNTASESGGLGRVRYADFDGDGKADYLTINQDGSVHVWRNKGGDGHGGWQDYGQVATGATTDPGRVRLADFDGDGKADYEVINADGSVHVWLNKGGDGHGSWQDLGLVATGLTTDATRVKLADFDGDGRADYTVINPNGSVRVFLNKGGDGHGGWQDLGQVATGLTSDAGRVRLADFDGDGKADYAVIDPGGAVRVWLNRGGDTGGGWVALGQVATGLTTDQSRVQFADFDGGGNADYIRTDPPSNAATVYTWNGGDGHGSWIGLGQVATGIPTG</sequence>
<dbReference type="PATRIC" id="fig|359131.3.peg.7716"/>
<dbReference type="GO" id="GO:0007229">
    <property type="term" value="P:integrin-mediated signaling pathway"/>
    <property type="evidence" value="ECO:0007669"/>
    <property type="project" value="UniProtKB-KW"/>
</dbReference>
<comment type="caution">
    <text evidence="4">The sequence shown here is derived from an EMBL/GenBank/DDBJ whole genome shotgun (WGS) entry which is preliminary data.</text>
</comment>
<dbReference type="Pfam" id="PF13472">
    <property type="entry name" value="Lipase_GDSL_2"/>
    <property type="match status" value="1"/>
</dbReference>
<evidence type="ECO:0000256" key="1">
    <source>
        <dbReference type="ARBA" id="ARBA00022729"/>
    </source>
</evidence>
<keyword evidence="4" id="KW-0401">Integrin</keyword>
<dbReference type="InterPro" id="IPR013830">
    <property type="entry name" value="SGNH_hydro"/>
</dbReference>
<dbReference type="PANTHER" id="PTHR30383:SF5">
    <property type="entry name" value="SGNH HYDROLASE-TYPE ESTERASE DOMAIN-CONTAINING PROTEIN"/>
    <property type="match status" value="1"/>
</dbReference>
<proteinExistence type="predicted"/>
<feature type="signal peptide" evidence="2">
    <location>
        <begin position="1"/>
        <end position="24"/>
    </location>
</feature>
<dbReference type="PANTHER" id="PTHR30383">
    <property type="entry name" value="THIOESTERASE 1/PROTEASE 1/LYSOPHOSPHOLIPASE L1"/>
    <property type="match status" value="1"/>
</dbReference>
<dbReference type="InterPro" id="IPR051532">
    <property type="entry name" value="Ester_Hydrolysis_Enzymes"/>
</dbReference>
<dbReference type="GO" id="GO:0004622">
    <property type="term" value="F:phosphatidylcholine lysophospholipase activity"/>
    <property type="evidence" value="ECO:0007669"/>
    <property type="project" value="TreeGrafter"/>
</dbReference>
<dbReference type="EMBL" id="JZKH01000010">
    <property type="protein sequence ID" value="KJS62605.1"/>
    <property type="molecule type" value="Genomic_DNA"/>
</dbReference>
<dbReference type="InterPro" id="IPR028994">
    <property type="entry name" value="Integrin_alpha_N"/>
</dbReference>
<evidence type="ECO:0000259" key="3">
    <source>
        <dbReference type="Pfam" id="PF13472"/>
    </source>
</evidence>
<dbReference type="Proteomes" id="UP000033699">
    <property type="component" value="Unassembled WGS sequence"/>
</dbReference>
<feature type="domain" description="SGNH hydrolase-type esterase" evidence="3">
    <location>
        <begin position="40"/>
        <end position="215"/>
    </location>
</feature>
<evidence type="ECO:0000313" key="4">
    <source>
        <dbReference type="EMBL" id="KJS62605.1"/>
    </source>
</evidence>
<dbReference type="InterPro" id="IPR013517">
    <property type="entry name" value="FG-GAP"/>
</dbReference>
<dbReference type="AlphaFoldDB" id="A0A0F2TK02"/>
<accession>A0A0F2TK02</accession>
<dbReference type="SUPFAM" id="SSF52266">
    <property type="entry name" value="SGNH hydrolase"/>
    <property type="match status" value="1"/>
</dbReference>
<dbReference type="Pfam" id="PF13517">
    <property type="entry name" value="FG-GAP_3"/>
    <property type="match status" value="2"/>
</dbReference>
<dbReference type="Gene3D" id="2.130.10.130">
    <property type="entry name" value="Integrin alpha, N-terminal"/>
    <property type="match status" value="1"/>
</dbReference>
<reference evidence="4 5" key="1">
    <citation type="submission" date="2015-02" db="EMBL/GenBank/DDBJ databases">
        <authorList>
            <person name="Ju K.-S."/>
            <person name="Doroghazi J.R."/>
            <person name="Metcalf W."/>
        </authorList>
    </citation>
    <scope>NUCLEOTIDE SEQUENCE [LARGE SCALE GENOMIC DNA]</scope>
    <source>
        <strain evidence="4 5">ATCC 31215</strain>
    </source>
</reference>
<dbReference type="CDD" id="cd01833">
    <property type="entry name" value="XynB_like"/>
    <property type="match status" value="1"/>
</dbReference>
<evidence type="ECO:0000313" key="5">
    <source>
        <dbReference type="Proteomes" id="UP000033699"/>
    </source>
</evidence>
<organism evidence="4 5">
    <name type="scientific">Streptomyces rubellomurinus (strain ATCC 31215)</name>
    <dbReference type="NCBI Taxonomy" id="359131"/>
    <lineage>
        <taxon>Bacteria</taxon>
        <taxon>Bacillati</taxon>
        <taxon>Actinomycetota</taxon>
        <taxon>Actinomycetes</taxon>
        <taxon>Kitasatosporales</taxon>
        <taxon>Streptomycetaceae</taxon>
        <taxon>Streptomyces</taxon>
    </lineage>
</organism>